<name>A0A6M0QY38_9RHOB</name>
<accession>A0A6M0QY38</accession>
<dbReference type="InterPro" id="IPR007655">
    <property type="entry name" value="Slam_C"/>
</dbReference>
<comment type="caution">
    <text evidence="3">The sequence shown here is derived from an EMBL/GenBank/DDBJ whole genome shotgun (WGS) entry which is preliminary data.</text>
</comment>
<dbReference type="InterPro" id="IPR011990">
    <property type="entry name" value="TPR-like_helical_dom_sf"/>
</dbReference>
<organism evidence="3 4">
    <name type="scientific">Tabrizicola oligotrophica</name>
    <dbReference type="NCBI Taxonomy" id="2710650"/>
    <lineage>
        <taxon>Bacteria</taxon>
        <taxon>Pseudomonadati</taxon>
        <taxon>Pseudomonadota</taxon>
        <taxon>Alphaproteobacteria</taxon>
        <taxon>Rhodobacterales</taxon>
        <taxon>Paracoccaceae</taxon>
        <taxon>Tabrizicola</taxon>
    </lineage>
</organism>
<dbReference type="AlphaFoldDB" id="A0A6M0QY38"/>
<feature type="chain" id="PRO_5026955993" evidence="1">
    <location>
        <begin position="26"/>
        <end position="462"/>
    </location>
</feature>
<feature type="signal peptide" evidence="1">
    <location>
        <begin position="1"/>
        <end position="25"/>
    </location>
</feature>
<dbReference type="EMBL" id="JAAIVJ010000011">
    <property type="protein sequence ID" value="NEY91663.1"/>
    <property type="molecule type" value="Genomic_DNA"/>
</dbReference>
<protein>
    <submittedName>
        <fullName evidence="3">DUF560 domain-containing protein</fullName>
    </submittedName>
</protein>
<evidence type="ECO:0000313" key="4">
    <source>
        <dbReference type="Proteomes" id="UP000477782"/>
    </source>
</evidence>
<proteinExistence type="predicted"/>
<dbReference type="Gene3D" id="1.25.40.10">
    <property type="entry name" value="Tetratricopeptide repeat domain"/>
    <property type="match status" value="1"/>
</dbReference>
<keyword evidence="1" id="KW-0732">Signal</keyword>
<evidence type="ECO:0000256" key="1">
    <source>
        <dbReference type="SAM" id="SignalP"/>
    </source>
</evidence>
<evidence type="ECO:0000259" key="2">
    <source>
        <dbReference type="Pfam" id="PF04575"/>
    </source>
</evidence>
<dbReference type="Pfam" id="PF04575">
    <property type="entry name" value="SlipAM"/>
    <property type="match status" value="1"/>
</dbReference>
<dbReference type="RefSeq" id="WP_164627302.1">
    <property type="nucleotide sequence ID" value="NZ_JAAIVJ010000011.1"/>
</dbReference>
<sequence length="462" mass="48581">MRHRLGALAFALALGLGAAAPMARAEVLHLTPDEALMTARAAYLSGDVEAAAHIARALASVQPDDPLVHLLLSATEPKLGRAQAGLIAGRKAWKLAGRGKEARPLRYEIARNTAKAALDAGKPLQAQFWLRRSLDVAPDDAAFAASGRDLGLVRNRSPWRLAFDMEAGPSDNLNGGADSSVFRIGDFVLGELSNGSEALSGARANLRIKAERALPGSARAQTVLGLSAEVVRNQIDAASRDEAGTMTSRDLDRTRLSFGLRRDLLLGDRGMPLSLSVELGQNWAGGEVLGPSLGVTAQGAIWRGPAGTIWLGGGVERAWDDANIRGADLFSLSVVGERAFGKTEASVALTVEAARSEFINSTYDAARLSLQLSPDWKIGGASVSLGATAGLRDYEAFSLGLVHVTGGREDASVGLSMDLSFDDWSVMGFAPVLSLRHGKTKSNVSRYETGTSGISIGISSVF</sequence>
<keyword evidence="4" id="KW-1185">Reference proteome</keyword>
<dbReference type="SUPFAM" id="SSF48452">
    <property type="entry name" value="TPR-like"/>
    <property type="match status" value="1"/>
</dbReference>
<dbReference type="Proteomes" id="UP000477782">
    <property type="component" value="Unassembled WGS sequence"/>
</dbReference>
<reference evidence="3 4" key="1">
    <citation type="submission" date="2020-02" db="EMBL/GenBank/DDBJ databases">
        <authorList>
            <person name="Chen W.-M."/>
        </authorList>
    </citation>
    <scope>NUCLEOTIDE SEQUENCE [LARGE SCALE GENOMIC DNA]</scope>
    <source>
        <strain evidence="3 4">KMS-5</strain>
    </source>
</reference>
<evidence type="ECO:0000313" key="3">
    <source>
        <dbReference type="EMBL" id="NEY91663.1"/>
    </source>
</evidence>
<feature type="domain" description="Surface lipoprotein assembly modifier C-terminal" evidence="2">
    <location>
        <begin position="360"/>
        <end position="459"/>
    </location>
</feature>
<gene>
    <name evidence="3" type="ORF">G4Z14_15290</name>
</gene>